<accession>A0A368G9G5</accession>
<evidence type="ECO:0000313" key="3">
    <source>
        <dbReference type="Proteomes" id="UP000252519"/>
    </source>
</evidence>
<name>A0A368G9G5_ANCCA</name>
<feature type="compositionally biased region" description="Low complexity" evidence="1">
    <location>
        <begin position="10"/>
        <end position="23"/>
    </location>
</feature>
<dbReference type="EMBL" id="JOJR01000253">
    <property type="protein sequence ID" value="RCN41031.1"/>
    <property type="molecule type" value="Genomic_DNA"/>
</dbReference>
<sequence length="77" mass="8437">MLKTEKALMTAVAASAVQTSTGVTEKDRPPQRQSMDDSPPSGGGRSVILNHNGLEEEEDHDPLEESSEVSYFKLFRC</sequence>
<keyword evidence="3" id="KW-1185">Reference proteome</keyword>
<feature type="compositionally biased region" description="Acidic residues" evidence="1">
    <location>
        <begin position="55"/>
        <end position="67"/>
    </location>
</feature>
<dbReference type="Proteomes" id="UP000252519">
    <property type="component" value="Unassembled WGS sequence"/>
</dbReference>
<comment type="caution">
    <text evidence="2">The sequence shown here is derived from an EMBL/GenBank/DDBJ whole genome shotgun (WGS) entry which is preliminary data.</text>
</comment>
<gene>
    <name evidence="2" type="ORF">ANCCAN_13038</name>
</gene>
<dbReference type="AlphaFoldDB" id="A0A368G9G5"/>
<protein>
    <submittedName>
        <fullName evidence="2">Uncharacterized protein</fullName>
    </submittedName>
</protein>
<evidence type="ECO:0000256" key="1">
    <source>
        <dbReference type="SAM" id="MobiDB-lite"/>
    </source>
</evidence>
<reference evidence="2 3" key="1">
    <citation type="submission" date="2014-10" db="EMBL/GenBank/DDBJ databases">
        <title>Draft genome of the hookworm Ancylostoma caninum.</title>
        <authorList>
            <person name="Mitreva M."/>
        </authorList>
    </citation>
    <scope>NUCLEOTIDE SEQUENCE [LARGE SCALE GENOMIC DNA]</scope>
    <source>
        <strain evidence="2 3">Baltimore</strain>
    </source>
</reference>
<proteinExistence type="predicted"/>
<evidence type="ECO:0000313" key="2">
    <source>
        <dbReference type="EMBL" id="RCN41031.1"/>
    </source>
</evidence>
<organism evidence="2 3">
    <name type="scientific">Ancylostoma caninum</name>
    <name type="common">Dog hookworm</name>
    <dbReference type="NCBI Taxonomy" id="29170"/>
    <lineage>
        <taxon>Eukaryota</taxon>
        <taxon>Metazoa</taxon>
        <taxon>Ecdysozoa</taxon>
        <taxon>Nematoda</taxon>
        <taxon>Chromadorea</taxon>
        <taxon>Rhabditida</taxon>
        <taxon>Rhabditina</taxon>
        <taxon>Rhabditomorpha</taxon>
        <taxon>Strongyloidea</taxon>
        <taxon>Ancylostomatidae</taxon>
        <taxon>Ancylostomatinae</taxon>
        <taxon>Ancylostoma</taxon>
    </lineage>
</organism>
<feature type="region of interest" description="Disordered" evidence="1">
    <location>
        <begin position="1"/>
        <end position="67"/>
    </location>
</feature>